<dbReference type="InterPro" id="IPR013579">
    <property type="entry name" value="FAST_2"/>
</dbReference>
<evidence type="ECO:0000313" key="3">
    <source>
        <dbReference type="RefSeq" id="XP_014665367.1"/>
    </source>
</evidence>
<proteinExistence type="predicted"/>
<dbReference type="InterPro" id="IPR013584">
    <property type="entry name" value="RAP"/>
</dbReference>
<dbReference type="SMART" id="SM00952">
    <property type="entry name" value="RAP"/>
    <property type="match status" value="1"/>
</dbReference>
<evidence type="ECO:0000313" key="2">
    <source>
        <dbReference type="Proteomes" id="UP000695022"/>
    </source>
</evidence>
<dbReference type="InterPro" id="IPR050870">
    <property type="entry name" value="FAST_kinase"/>
</dbReference>
<reference evidence="3 4" key="1">
    <citation type="submission" date="2025-05" db="UniProtKB">
        <authorList>
            <consortium name="RefSeq"/>
        </authorList>
    </citation>
    <scope>IDENTIFICATION</scope>
</reference>
<dbReference type="RefSeq" id="XP_014665369.1">
    <property type="nucleotide sequence ID" value="XM_014809883.1"/>
</dbReference>
<dbReference type="Pfam" id="PF08373">
    <property type="entry name" value="RAP"/>
    <property type="match status" value="1"/>
</dbReference>
<dbReference type="RefSeq" id="XP_014665368.1">
    <property type="nucleotide sequence ID" value="XM_014809882.1"/>
</dbReference>
<feature type="domain" description="RAP" evidence="1">
    <location>
        <begin position="622"/>
        <end position="682"/>
    </location>
</feature>
<evidence type="ECO:0000313" key="4">
    <source>
        <dbReference type="RefSeq" id="XP_014665368.1"/>
    </source>
</evidence>
<accession>A0ABM1DZJ7</accession>
<dbReference type="PANTHER" id="PTHR21228:SF40">
    <property type="entry name" value="LD45607P"/>
    <property type="match status" value="1"/>
</dbReference>
<dbReference type="PANTHER" id="PTHR21228">
    <property type="entry name" value="FAST LEU-RICH DOMAIN-CONTAINING"/>
    <property type="match status" value="1"/>
</dbReference>
<evidence type="ECO:0000259" key="1">
    <source>
        <dbReference type="PROSITE" id="PS51286"/>
    </source>
</evidence>
<gene>
    <name evidence="3 4 5" type="primary">LOC106807523</name>
</gene>
<organism evidence="2 4">
    <name type="scientific">Priapulus caudatus</name>
    <name type="common">Priapulid worm</name>
    <dbReference type="NCBI Taxonomy" id="37621"/>
    <lineage>
        <taxon>Eukaryota</taxon>
        <taxon>Metazoa</taxon>
        <taxon>Ecdysozoa</taxon>
        <taxon>Scalidophora</taxon>
        <taxon>Priapulida</taxon>
        <taxon>Priapulimorpha</taxon>
        <taxon>Priapulimorphida</taxon>
        <taxon>Priapulidae</taxon>
        <taxon>Priapulus</taxon>
    </lineage>
</organism>
<dbReference type="PROSITE" id="PS51286">
    <property type="entry name" value="RAP"/>
    <property type="match status" value="1"/>
</dbReference>
<protein>
    <submittedName>
        <fullName evidence="3 4">FAST kinase domain-containing protein 5-like isoform X1</fullName>
    </submittedName>
</protein>
<dbReference type="GeneID" id="106807523"/>
<name>A0ABM1DZJ7_PRICU</name>
<sequence length="690" mass="78610">MLATIKLMRPSWIRPKFRHSCFSSRLYTVSYEKAIRSPVGKRIPQTPANTYAKQIRFGEKAYGDLRENVRYACHIYREKVDKLPASESHRVIENILSDIKLHKKKIIATEFTEVLQVLATCDNNVLKRYCNDDGFKDLWMLGAEVSNTLSDDQLKIVLRSLTKIYMLWSASITDVLMGLDHCCAQRCRDWNTTTLLLVADIWHLMAVKPIQYMQAMLNLFDIDTETFAALSTPQLVHLTYFVGNVRGGPKSLLSSIETRLENVIEDLSVSEIGLVCHALFKSSYSICSTTLLQKIGNKVQKDFSELDIYSSVSILKQFRYSGFYQPSFFAALELYLTDEHVEKLNLVAISHYAVTFASFRYWNEKIFNAFVNKFISVASVPRKLVPFSKKVQELHPSVRARCKDIAKLLWAVTSMNHPCEHLNFDAVALDEVQSRVATGEMDWFPHYLIDCLHSLAMRGIFPYDLISLVLSTDYLKKIKEAALYEPRRQLFVLDGSIGIECQDYTGNRLPPSFKDQLPAAITGTDGFELKAKVGLTDIMQCLSDLLGGKTFIHCRSIIPHFKTADIIIHVDSAGHPLAVKQGHASKAHQRDLAVPLSDNMLHGLLGRIPAPEKSPAVENRKLAVEVLGQNQCVRDRNVLLGLNRMKMRQLEKLGYKVILIYPFEIQQLENSTHEEREDFLKERLSNYIAF</sequence>
<dbReference type="RefSeq" id="XP_014665367.1">
    <property type="nucleotide sequence ID" value="XM_014809881.1"/>
</dbReference>
<evidence type="ECO:0000313" key="5">
    <source>
        <dbReference type="RefSeq" id="XP_014665369.1"/>
    </source>
</evidence>
<dbReference type="Pfam" id="PF08368">
    <property type="entry name" value="FAST_2"/>
    <property type="match status" value="1"/>
</dbReference>
<keyword evidence="2" id="KW-1185">Reference proteome</keyword>
<dbReference type="Proteomes" id="UP000695022">
    <property type="component" value="Unplaced"/>
</dbReference>